<dbReference type="AlphaFoldDB" id="A0A4Y9SPB0"/>
<dbReference type="SMART" id="SM00028">
    <property type="entry name" value="TPR"/>
    <property type="match status" value="5"/>
</dbReference>
<protein>
    <submittedName>
        <fullName evidence="3">Tetratricopeptide repeat protein</fullName>
    </submittedName>
</protein>
<dbReference type="InterPro" id="IPR019734">
    <property type="entry name" value="TPR_rpt"/>
</dbReference>
<dbReference type="InterPro" id="IPR011990">
    <property type="entry name" value="TPR-like_helical_dom_sf"/>
</dbReference>
<dbReference type="PROSITE" id="PS51257">
    <property type="entry name" value="PROKAR_LIPOPROTEIN"/>
    <property type="match status" value="1"/>
</dbReference>
<dbReference type="OrthoDB" id="9766710at2"/>
<dbReference type="EMBL" id="SPVF01000037">
    <property type="protein sequence ID" value="TFW28428.1"/>
    <property type="molecule type" value="Genomic_DNA"/>
</dbReference>
<sequence length="596" mass="65344">MKTAFTIVTLSALLSACAVAPPQQSAPPAPQAAAADASSVDGDATAQSEEKAADEKLPDVQLTSDMLFRLLKAELEYQNGDWQSSYIALLSAAQQTRDPRLARRAAEMALAAKQPAESLAAVRLWRELAPESDEANQYYLGLAVMADDLSEVETIFAEKLAAMPPGARGPMLYQIQQLLQRARDKQQGAQVVEHLAEPYKDSFEGHIVLSQAAATRADNDKAVAEAKAALALKPDSELAVLALAQVTNGDEEVGRLLSAFLAEHPKAREVRAAYARVLVNARQYEQARHEFELLLEGQPDNLGTLYALGIMSLQVNDRGAAEKHLSHFMEVLDKRPGDERDPTRVLLMLSQIAEERGDFKGAYAWLDKLDAGTPQAVFQSRLKRAQLQGKQGELAAAKKTLDSVETDDGEEKAQVAMTYGQILRDAGKFDAAYKVLDTAAKHFPGNPDVLYDYALAAERVGKVELMETTLREVIAQAPENHHAYNALGYSLAERNVRLDEARRLIDKALAMAPEDPFIMDSKGWLEYRLGNLEGAEAMLRKAYALRSDAEIAVHLGEVLWKAGKRADAQKLLREARAKDPKNDALRSTLARLNLKL</sequence>
<dbReference type="PANTHER" id="PTHR12558">
    <property type="entry name" value="CELL DIVISION CYCLE 16,23,27"/>
    <property type="match status" value="1"/>
</dbReference>
<comment type="caution">
    <text evidence="3">The sequence shown here is derived from an EMBL/GenBank/DDBJ whole genome shotgun (WGS) entry which is preliminary data.</text>
</comment>
<keyword evidence="4" id="KW-1185">Reference proteome</keyword>
<feature type="compositionally biased region" description="Low complexity" evidence="1">
    <location>
        <begin position="31"/>
        <end position="46"/>
    </location>
</feature>
<evidence type="ECO:0000256" key="2">
    <source>
        <dbReference type="SAM" id="SignalP"/>
    </source>
</evidence>
<organism evidence="3 4">
    <name type="scientific">Zemynaea arenosa</name>
    <dbReference type="NCBI Taxonomy" id="2561931"/>
    <lineage>
        <taxon>Bacteria</taxon>
        <taxon>Pseudomonadati</taxon>
        <taxon>Pseudomonadota</taxon>
        <taxon>Betaproteobacteria</taxon>
        <taxon>Burkholderiales</taxon>
        <taxon>Oxalobacteraceae</taxon>
        <taxon>Telluria group</taxon>
        <taxon>Zemynaea</taxon>
    </lineage>
</organism>
<reference evidence="3 4" key="1">
    <citation type="submission" date="2019-03" db="EMBL/GenBank/DDBJ databases">
        <title>Draft Genome Sequence of Massilia arenosa sp. nov., a Novel Massilia Species Isolated from a Sandy-loam Maize Soil.</title>
        <authorList>
            <person name="Raths R."/>
            <person name="Peta V."/>
            <person name="Bucking H."/>
        </authorList>
    </citation>
    <scope>NUCLEOTIDE SEQUENCE [LARGE SCALE GENOMIC DNA]</scope>
    <source>
        <strain evidence="3 4">MC02</strain>
    </source>
</reference>
<keyword evidence="2" id="KW-0732">Signal</keyword>
<proteinExistence type="predicted"/>
<evidence type="ECO:0000313" key="4">
    <source>
        <dbReference type="Proteomes" id="UP000298438"/>
    </source>
</evidence>
<dbReference type="Proteomes" id="UP000298438">
    <property type="component" value="Unassembled WGS sequence"/>
</dbReference>
<dbReference type="RefSeq" id="WP_135205640.1">
    <property type="nucleotide sequence ID" value="NZ_SPVF01000037.1"/>
</dbReference>
<accession>A0A4Y9SPB0</accession>
<evidence type="ECO:0000313" key="3">
    <source>
        <dbReference type="EMBL" id="TFW28428.1"/>
    </source>
</evidence>
<feature type="chain" id="PRO_5021370069" evidence="2">
    <location>
        <begin position="21"/>
        <end position="596"/>
    </location>
</feature>
<dbReference type="SUPFAM" id="SSF48452">
    <property type="entry name" value="TPR-like"/>
    <property type="match status" value="2"/>
</dbReference>
<dbReference type="Pfam" id="PF14559">
    <property type="entry name" value="TPR_19"/>
    <property type="match status" value="2"/>
</dbReference>
<feature type="signal peptide" evidence="2">
    <location>
        <begin position="1"/>
        <end position="20"/>
    </location>
</feature>
<evidence type="ECO:0000256" key="1">
    <source>
        <dbReference type="SAM" id="MobiDB-lite"/>
    </source>
</evidence>
<dbReference type="Gene3D" id="1.25.40.10">
    <property type="entry name" value="Tetratricopeptide repeat domain"/>
    <property type="match status" value="2"/>
</dbReference>
<name>A0A4Y9SPB0_9BURK</name>
<feature type="region of interest" description="Disordered" evidence="1">
    <location>
        <begin position="21"/>
        <end position="56"/>
    </location>
</feature>
<gene>
    <name evidence="3" type="ORF">E4L96_02415</name>
</gene>
<dbReference type="PANTHER" id="PTHR12558:SF13">
    <property type="entry name" value="CELL DIVISION CYCLE PROTEIN 27 HOMOLOG"/>
    <property type="match status" value="1"/>
</dbReference>